<dbReference type="EMBL" id="CP036525">
    <property type="protein sequence ID" value="QDT03295.1"/>
    <property type="molecule type" value="Genomic_DNA"/>
</dbReference>
<reference evidence="3 4" key="1">
    <citation type="submission" date="2019-02" db="EMBL/GenBank/DDBJ databases">
        <title>Deep-cultivation of Planctomycetes and their phenomic and genomic characterization uncovers novel biology.</title>
        <authorList>
            <person name="Wiegand S."/>
            <person name="Jogler M."/>
            <person name="Boedeker C."/>
            <person name="Pinto D."/>
            <person name="Vollmers J."/>
            <person name="Rivas-Marin E."/>
            <person name="Kohn T."/>
            <person name="Peeters S.H."/>
            <person name="Heuer A."/>
            <person name="Rast P."/>
            <person name="Oberbeckmann S."/>
            <person name="Bunk B."/>
            <person name="Jeske O."/>
            <person name="Meyerdierks A."/>
            <person name="Storesund J.E."/>
            <person name="Kallscheuer N."/>
            <person name="Luecker S."/>
            <person name="Lage O.M."/>
            <person name="Pohl T."/>
            <person name="Merkel B.J."/>
            <person name="Hornburger P."/>
            <person name="Mueller R.-W."/>
            <person name="Bruemmer F."/>
            <person name="Labrenz M."/>
            <person name="Spormann A.M."/>
            <person name="Op den Camp H."/>
            <person name="Overmann J."/>
            <person name="Amann R."/>
            <person name="Jetten M.S.M."/>
            <person name="Mascher T."/>
            <person name="Medema M.H."/>
            <person name="Devos D.P."/>
            <person name="Kaster A.-K."/>
            <person name="Ovreas L."/>
            <person name="Rohde M."/>
            <person name="Galperin M.Y."/>
            <person name="Jogler C."/>
        </authorList>
    </citation>
    <scope>NUCLEOTIDE SEQUENCE [LARGE SCALE GENOMIC DNA]</scope>
    <source>
        <strain evidence="3 4">K22_7</strain>
    </source>
</reference>
<keyword evidence="4" id="KW-1185">Reference proteome</keyword>
<feature type="transmembrane region" description="Helical" evidence="2">
    <location>
        <begin position="229"/>
        <end position="250"/>
    </location>
</feature>
<gene>
    <name evidence="3" type="ORF">K227x_16770</name>
</gene>
<dbReference type="GO" id="GO:0005737">
    <property type="term" value="C:cytoplasm"/>
    <property type="evidence" value="ECO:0007669"/>
    <property type="project" value="TreeGrafter"/>
</dbReference>
<evidence type="ECO:0000256" key="2">
    <source>
        <dbReference type="SAM" id="Phobius"/>
    </source>
</evidence>
<feature type="transmembrane region" description="Helical" evidence="2">
    <location>
        <begin position="400"/>
        <end position="422"/>
    </location>
</feature>
<keyword evidence="2" id="KW-0472">Membrane</keyword>
<accession>A0A517N823</accession>
<evidence type="ECO:0000256" key="1">
    <source>
        <dbReference type="SAM" id="MobiDB-lite"/>
    </source>
</evidence>
<name>A0A517N823_9BACT</name>
<dbReference type="Proteomes" id="UP000318538">
    <property type="component" value="Chromosome"/>
</dbReference>
<feature type="transmembrane region" description="Helical" evidence="2">
    <location>
        <begin position="331"/>
        <end position="354"/>
    </location>
</feature>
<evidence type="ECO:0000313" key="3">
    <source>
        <dbReference type="EMBL" id="QDT03295.1"/>
    </source>
</evidence>
<dbReference type="SUPFAM" id="SSF111369">
    <property type="entry name" value="HlyD-like secretion proteins"/>
    <property type="match status" value="1"/>
</dbReference>
<feature type="region of interest" description="Disordered" evidence="1">
    <location>
        <begin position="1"/>
        <end position="26"/>
    </location>
</feature>
<organism evidence="3 4">
    <name type="scientific">Rubripirellula lacrimiformis</name>
    <dbReference type="NCBI Taxonomy" id="1930273"/>
    <lineage>
        <taxon>Bacteria</taxon>
        <taxon>Pseudomonadati</taxon>
        <taxon>Planctomycetota</taxon>
        <taxon>Planctomycetia</taxon>
        <taxon>Pirellulales</taxon>
        <taxon>Pirellulaceae</taxon>
        <taxon>Rubripirellula</taxon>
    </lineage>
</organism>
<dbReference type="KEGG" id="rlc:K227x_16770"/>
<dbReference type="AlphaFoldDB" id="A0A517N823"/>
<evidence type="ECO:0000313" key="4">
    <source>
        <dbReference type="Proteomes" id="UP000318538"/>
    </source>
</evidence>
<feature type="compositionally biased region" description="Polar residues" evidence="1">
    <location>
        <begin position="1"/>
        <end position="13"/>
    </location>
</feature>
<dbReference type="GO" id="GO:0004222">
    <property type="term" value="F:metalloendopeptidase activity"/>
    <property type="evidence" value="ECO:0007669"/>
    <property type="project" value="InterPro"/>
</dbReference>
<keyword evidence="2" id="KW-1133">Transmembrane helix</keyword>
<dbReference type="OrthoDB" id="9759690at2"/>
<protein>
    <submittedName>
        <fullName evidence="3">Peptidase family M50</fullName>
    </submittedName>
</protein>
<feature type="transmembrane region" description="Helical" evidence="2">
    <location>
        <begin position="161"/>
        <end position="181"/>
    </location>
</feature>
<keyword evidence="2" id="KW-0812">Transmembrane</keyword>
<sequence>MNASPATAHQSDFPNDRSASAAKRSDRPVLRHDLTSMVVDGSHRGVRIVVDEISGRFTRVSNDLWQSLCSGTATEDEWQQARQVGWTRHRSEAKSTKFSPLYVRLTIGSIDTVAQHLAGVTGWLFGRRAVMFWATTILFAFALVISHRQQWMASFDSLGNFFAQANPIVLGGFFVATKVIHELAHAVMCRRVGSRCGSVGVLLLCGMPCPFCDVSDTARQPSAWRRASVMLAGIYVELIIASIATFVWLAARDPSVAWYAFNLMFVCGISTLVFNANPLMRYDGYFVLSDWIGSVNLRSEARSAFRAWVVAPIAGPGYRIRFSGGVRTGCLALYHAASTLYRLVVLVAIASMGLALADRIHLRSAMIALLAVAATMMLFRTARTWAAAIIGRGDWGGVSSVRRGGILIGGAALSLMLVGMPLPRYRSAIGHVDAVEAVQVFLPVDSIVADVNCGLGDHVHSGTTLALLSDDRMKIDLASLRGKIREAEAISWISRRFEISNGAGSGGSRSGVADAEVVHWNKKLASIQIRADKNDVRAPVSGMVLPAEPTLPNDSLRGTMMLADYVGTLSTSSKAWCRISPDGQLHAVLQVDARDRNHIRLRSAVRMTIAARPDEVIDSWIESVSSIDSDAGSTVRRGGFEVLCPLPMVDSDQVMAMLGSQCRAVVRLPNQSLAGDAWQKWKGWNGE</sequence>
<dbReference type="GO" id="GO:0031293">
    <property type="term" value="P:membrane protein intracellular domain proteolysis"/>
    <property type="evidence" value="ECO:0007669"/>
    <property type="project" value="TreeGrafter"/>
</dbReference>
<proteinExistence type="predicted"/>
<dbReference type="GO" id="GO:0016020">
    <property type="term" value="C:membrane"/>
    <property type="evidence" value="ECO:0007669"/>
    <property type="project" value="InterPro"/>
</dbReference>
<feature type="transmembrane region" description="Helical" evidence="2">
    <location>
        <begin position="360"/>
        <end position="379"/>
    </location>
</feature>
<dbReference type="PANTHER" id="PTHR13325:SF3">
    <property type="entry name" value="MEMBRANE-BOUND TRANSCRIPTION FACTOR SITE-2 PROTEASE"/>
    <property type="match status" value="1"/>
</dbReference>
<dbReference type="InterPro" id="IPR001193">
    <property type="entry name" value="MBTPS2"/>
</dbReference>
<dbReference type="PANTHER" id="PTHR13325">
    <property type="entry name" value="PROTEASE M50 MEMBRANE-BOUND TRANSCRIPTION FACTOR SITE 2 PROTEASE"/>
    <property type="match status" value="1"/>
</dbReference>
<feature type="transmembrane region" description="Helical" evidence="2">
    <location>
        <begin position="256"/>
        <end position="276"/>
    </location>
</feature>
<feature type="transmembrane region" description="Helical" evidence="2">
    <location>
        <begin position="130"/>
        <end position="149"/>
    </location>
</feature>